<feature type="chain" id="PRO_5035886469" evidence="1">
    <location>
        <begin position="31"/>
        <end position="90"/>
    </location>
</feature>
<evidence type="ECO:0000313" key="3">
    <source>
        <dbReference type="Proteomes" id="UP000005237"/>
    </source>
</evidence>
<proteinExistence type="predicted"/>
<accession>A0A8R1ES46</accession>
<organism evidence="2 3">
    <name type="scientific">Caenorhabditis japonica</name>
    <dbReference type="NCBI Taxonomy" id="281687"/>
    <lineage>
        <taxon>Eukaryota</taxon>
        <taxon>Metazoa</taxon>
        <taxon>Ecdysozoa</taxon>
        <taxon>Nematoda</taxon>
        <taxon>Chromadorea</taxon>
        <taxon>Rhabditida</taxon>
        <taxon>Rhabditina</taxon>
        <taxon>Rhabditomorpha</taxon>
        <taxon>Rhabditoidea</taxon>
        <taxon>Rhabditidae</taxon>
        <taxon>Peloderinae</taxon>
        <taxon>Caenorhabditis</taxon>
    </lineage>
</organism>
<dbReference type="AlphaFoldDB" id="A0A8R1ES46"/>
<name>A0A8R1ES46_CAEJA</name>
<protein>
    <submittedName>
        <fullName evidence="2">Uncharacterized protein</fullName>
    </submittedName>
</protein>
<evidence type="ECO:0000313" key="2">
    <source>
        <dbReference type="EnsemblMetazoa" id="CJA40845.1"/>
    </source>
</evidence>
<sequence length="90" mass="10399">MLRHAGAMPPPLLLHLLLLLLLFLTTATHCMKFDAERLAARQRIDAKWDLLDASSSRSSRRGRQIQPKEISIQVSEGHLIHFCFFIRMYV</sequence>
<dbReference type="EnsemblMetazoa" id="CJA40845.1">
    <property type="protein sequence ID" value="CJA40845.1"/>
    <property type="gene ID" value="WBGene00216693"/>
</dbReference>
<dbReference type="Proteomes" id="UP000005237">
    <property type="component" value="Unassembled WGS sequence"/>
</dbReference>
<keyword evidence="3" id="KW-1185">Reference proteome</keyword>
<evidence type="ECO:0000256" key="1">
    <source>
        <dbReference type="SAM" id="SignalP"/>
    </source>
</evidence>
<feature type="signal peptide" evidence="1">
    <location>
        <begin position="1"/>
        <end position="30"/>
    </location>
</feature>
<reference evidence="2" key="2">
    <citation type="submission" date="2022-06" db="UniProtKB">
        <authorList>
            <consortium name="EnsemblMetazoa"/>
        </authorList>
    </citation>
    <scope>IDENTIFICATION</scope>
    <source>
        <strain evidence="2">DF5081</strain>
    </source>
</reference>
<reference evidence="3" key="1">
    <citation type="submission" date="2010-08" db="EMBL/GenBank/DDBJ databases">
        <authorList>
            <consortium name="Caenorhabditis japonica Sequencing Consortium"/>
            <person name="Wilson R.K."/>
        </authorList>
    </citation>
    <scope>NUCLEOTIDE SEQUENCE [LARGE SCALE GENOMIC DNA]</scope>
    <source>
        <strain evidence="3">DF5081</strain>
    </source>
</reference>
<keyword evidence="1" id="KW-0732">Signal</keyword>